<organism evidence="2 3">
    <name type="scientific">Amycolatopsis iheyensis</name>
    <dbReference type="NCBI Taxonomy" id="2945988"/>
    <lineage>
        <taxon>Bacteria</taxon>
        <taxon>Bacillati</taxon>
        <taxon>Actinomycetota</taxon>
        <taxon>Actinomycetes</taxon>
        <taxon>Pseudonocardiales</taxon>
        <taxon>Pseudonocardiaceae</taxon>
        <taxon>Amycolatopsis</taxon>
    </lineage>
</organism>
<gene>
    <name evidence="2" type="ORF">M8542_43230</name>
</gene>
<dbReference type="Proteomes" id="UP001144096">
    <property type="component" value="Unassembled WGS sequence"/>
</dbReference>
<name>A0A9X2NLK6_9PSEU</name>
<accession>A0A9X2NLK6</accession>
<feature type="compositionally biased region" description="Basic and acidic residues" evidence="1">
    <location>
        <begin position="27"/>
        <end position="39"/>
    </location>
</feature>
<dbReference type="EMBL" id="JAMXQV010000035">
    <property type="protein sequence ID" value="MCR6489648.1"/>
    <property type="molecule type" value="Genomic_DNA"/>
</dbReference>
<protein>
    <submittedName>
        <fullName evidence="2">Uncharacterized protein</fullName>
    </submittedName>
</protein>
<dbReference type="RefSeq" id="WP_257926219.1">
    <property type="nucleotide sequence ID" value="NZ_JAMXQV010000035.1"/>
</dbReference>
<feature type="compositionally biased region" description="Low complexity" evidence="1">
    <location>
        <begin position="8"/>
        <end position="26"/>
    </location>
</feature>
<keyword evidence="3" id="KW-1185">Reference proteome</keyword>
<evidence type="ECO:0000313" key="3">
    <source>
        <dbReference type="Proteomes" id="UP001144096"/>
    </source>
</evidence>
<evidence type="ECO:0000313" key="2">
    <source>
        <dbReference type="EMBL" id="MCR6489648.1"/>
    </source>
</evidence>
<sequence length="436" mass="45422">MVTHHTDVTPTHHTSTPHPETPTTHPTEPRPAREPHPSDGGHSGGYGLHTESLGTMEGNLGQTRDKVHAVGRTVAATNLGPQSLGLAGAGMAGVFNGHVTAAQEHVALAAKAVDAAGERTKAVREHYETTEANNATTIASAGKPVDAPPAKSGGGGGGDNPPPTPPGGGGGMDNNGGHHASDDELRGQYTRESMQTRPTSTDDQIRDAAARLGYDPDQHLAMTLKPTADLTPAQRAEIVAVRDELRADPGEIMTKVVKPEIGEATLANQTTYVDAHKGTTETNYPTSVAGSIARGSDTSQYGTPGEFRDKLALDDKGLGWTPIKANANEAYQLRFPASGKADAMEISYGGTDPVTAGDMQGLSHQSAPREMQPPFLGTGYTGGGVPEWLHAPRGYAGRGEMWLVHADGTESLAGVYLPDRGWFDVRGRGGANAGNP</sequence>
<evidence type="ECO:0000256" key="1">
    <source>
        <dbReference type="SAM" id="MobiDB-lite"/>
    </source>
</evidence>
<proteinExistence type="predicted"/>
<feature type="region of interest" description="Disordered" evidence="1">
    <location>
        <begin position="122"/>
        <end position="183"/>
    </location>
</feature>
<feature type="region of interest" description="Disordered" evidence="1">
    <location>
        <begin position="1"/>
        <end position="59"/>
    </location>
</feature>
<comment type="caution">
    <text evidence="2">The sequence shown here is derived from an EMBL/GenBank/DDBJ whole genome shotgun (WGS) entry which is preliminary data.</text>
</comment>
<dbReference type="AlphaFoldDB" id="A0A9X2NLK6"/>
<reference evidence="2" key="1">
    <citation type="submission" date="2022-06" db="EMBL/GenBank/DDBJ databases">
        <title>Amycolatopsis iheyaensis sp. nov., a new species of the genus Amycolatopsis isolated from soil in Iheya island, Japan.</title>
        <authorList>
            <person name="Ngamcharungchit C."/>
            <person name="Kanto H."/>
            <person name="Take A."/>
            <person name="Intra B."/>
            <person name="Matsumoto A."/>
            <person name="Panbangred W."/>
            <person name="Inahashi Y."/>
        </authorList>
    </citation>
    <scope>NUCLEOTIDE SEQUENCE</scope>
    <source>
        <strain evidence="2">OK19-0408</strain>
    </source>
</reference>